<accession>A0A1Y0B3G3</accession>
<protein>
    <submittedName>
        <fullName evidence="1">Uncharacterized protein</fullName>
    </submittedName>
</protein>
<keyword evidence="1" id="KW-0496">Mitochondrion</keyword>
<name>A0A1Y0B3G3_9LAMI</name>
<organism evidence="1">
    <name type="scientific">Utricularia reniformis</name>
    <dbReference type="NCBI Taxonomy" id="192314"/>
    <lineage>
        <taxon>Eukaryota</taxon>
        <taxon>Viridiplantae</taxon>
        <taxon>Streptophyta</taxon>
        <taxon>Embryophyta</taxon>
        <taxon>Tracheophyta</taxon>
        <taxon>Spermatophyta</taxon>
        <taxon>Magnoliopsida</taxon>
        <taxon>eudicotyledons</taxon>
        <taxon>Gunneridae</taxon>
        <taxon>Pentapetalae</taxon>
        <taxon>asterids</taxon>
        <taxon>lamiids</taxon>
        <taxon>Lamiales</taxon>
        <taxon>Lentibulariaceae</taxon>
        <taxon>Utricularia</taxon>
    </lineage>
</organism>
<reference evidence="1" key="1">
    <citation type="submission" date="2017-03" db="EMBL/GenBank/DDBJ databases">
        <title>The mitochondrial genome of the carnivorous plant Utricularia reniformis (Lentibulariaceae): structure, comparative analysis and evolutionary landmarks.</title>
        <authorList>
            <person name="Silva S.R."/>
            <person name="Alvarenga D.O."/>
            <person name="Michael T.P."/>
            <person name="Miranda V.F.O."/>
            <person name="Varani A.M."/>
        </authorList>
    </citation>
    <scope>NUCLEOTIDE SEQUENCE</scope>
</reference>
<proteinExistence type="predicted"/>
<sequence>MESVDTYLSPTVGFNMPCYPAICNRPWLCAPIHCCSPRYRM</sequence>
<gene>
    <name evidence="1" type="ORF">AEK19_MT1698</name>
</gene>
<dbReference type="EMBL" id="KY774314">
    <property type="protein sequence ID" value="ART31879.1"/>
    <property type="molecule type" value="Genomic_DNA"/>
</dbReference>
<evidence type="ECO:0000313" key="1">
    <source>
        <dbReference type="EMBL" id="ART31879.1"/>
    </source>
</evidence>
<dbReference type="AlphaFoldDB" id="A0A1Y0B3G3"/>
<geneLocation type="mitochondrion" evidence="1"/>